<keyword evidence="2" id="KW-1185">Reference proteome</keyword>
<dbReference type="AlphaFoldDB" id="A0A2K8SPZ5"/>
<evidence type="ECO:0000313" key="1">
    <source>
        <dbReference type="EMBL" id="AUB37410.1"/>
    </source>
</evidence>
<dbReference type="RefSeq" id="WP_100899056.1">
    <property type="nucleotide sequence ID" value="NZ_CAWNNC010000001.1"/>
</dbReference>
<dbReference type="Proteomes" id="UP000232003">
    <property type="component" value="Chromosome"/>
</dbReference>
<sequence>MTQAIQKSKGTKLYLALLPTGVRAKPVDQTLVVAGLSSAAIAKAATSIPLDAPLTGLIPKGQWLLFKDESGVERLAQLSADAAIGASALAVYALPEAIADGSTSEFPVKIQARSGASVSRSANLQSSITFDSGSERDGTTTSRERGLSAAGNYLYYDAGLRTAEYAYENDQEVWVRRILPPPSDAYQAGKLTEGPAAVTSIPDETPADGFVSQNLEVAFLGYCNEIQPKPKA</sequence>
<reference evidence="1 2" key="1">
    <citation type="submission" date="2017-11" db="EMBL/GenBank/DDBJ databases">
        <title>Complete genome of a free-living desiccation-tolerant cyanobacterium and its photosynthetic adaptation to extreme terrestrial habitat.</title>
        <authorList>
            <person name="Shang J."/>
        </authorList>
    </citation>
    <scope>NUCLEOTIDE SEQUENCE [LARGE SCALE GENOMIC DNA]</scope>
    <source>
        <strain evidence="1 2">CCNUN1</strain>
    </source>
</reference>
<dbReference type="KEGG" id="nfl:COO91_03355"/>
<proteinExistence type="predicted"/>
<gene>
    <name evidence="1" type="ORF">COO91_03355</name>
</gene>
<organism evidence="1 2">
    <name type="scientific">Nostoc flagelliforme CCNUN1</name>
    <dbReference type="NCBI Taxonomy" id="2038116"/>
    <lineage>
        <taxon>Bacteria</taxon>
        <taxon>Bacillati</taxon>
        <taxon>Cyanobacteriota</taxon>
        <taxon>Cyanophyceae</taxon>
        <taxon>Nostocales</taxon>
        <taxon>Nostocaceae</taxon>
        <taxon>Nostoc</taxon>
    </lineage>
</organism>
<accession>A0A2K8SPZ5</accession>
<dbReference type="Pfam" id="PF06199">
    <property type="entry name" value="Phage_tail_2"/>
    <property type="match status" value="1"/>
</dbReference>
<name>A0A2K8SPZ5_9NOSO</name>
<protein>
    <submittedName>
        <fullName evidence="1">Phage major tail protein</fullName>
    </submittedName>
</protein>
<dbReference type="EMBL" id="CP024785">
    <property type="protein sequence ID" value="AUB37410.1"/>
    <property type="molecule type" value="Genomic_DNA"/>
</dbReference>
<evidence type="ECO:0000313" key="2">
    <source>
        <dbReference type="Proteomes" id="UP000232003"/>
    </source>
</evidence>
<dbReference type="OrthoDB" id="7251025at2"/>
<dbReference type="InterPro" id="IPR011855">
    <property type="entry name" value="Phgtail_TP901_1"/>
</dbReference>